<reference evidence="2 3" key="2">
    <citation type="journal article" date="2019" name="G3 (Bethesda)">
        <title>Hybrid Assembly of the Genome of the Entomopathogenic Nematode Steinernema carpocapsae Identifies the X-Chromosome.</title>
        <authorList>
            <person name="Serra L."/>
            <person name="Macchietto M."/>
            <person name="Macias-Munoz A."/>
            <person name="McGill C.J."/>
            <person name="Rodriguez I.M."/>
            <person name="Rodriguez B."/>
            <person name="Murad R."/>
            <person name="Mortazavi A."/>
        </authorList>
    </citation>
    <scope>NUCLEOTIDE SEQUENCE [LARGE SCALE GENOMIC DNA]</scope>
    <source>
        <strain evidence="2 3">ALL</strain>
    </source>
</reference>
<protein>
    <recommendedName>
        <fullName evidence="4">Protein FAM32A</fullName>
    </recommendedName>
</protein>
<dbReference type="EMBL" id="AZBU02000002">
    <property type="protein sequence ID" value="TKR95903.1"/>
    <property type="molecule type" value="Genomic_DNA"/>
</dbReference>
<proteinExistence type="inferred from homology"/>
<dbReference type="PANTHER" id="PTHR13282:SF6">
    <property type="entry name" value="PROTEIN FAM32A"/>
    <property type="match status" value="1"/>
</dbReference>
<comment type="caution">
    <text evidence="2">The sequence shown here is derived from an EMBL/GenBank/DDBJ whole genome shotgun (WGS) entry which is preliminary data.</text>
</comment>
<evidence type="ECO:0000256" key="1">
    <source>
        <dbReference type="ARBA" id="ARBA00008948"/>
    </source>
</evidence>
<name>A0A4U5PHI4_STECR</name>
<dbReference type="Proteomes" id="UP000298663">
    <property type="component" value="Unassembled WGS sequence"/>
</dbReference>
<accession>A0A4U5PHI4</accession>
<organism evidence="2 3">
    <name type="scientific">Steinernema carpocapsae</name>
    <name type="common">Entomopathogenic nematode</name>
    <dbReference type="NCBI Taxonomy" id="34508"/>
    <lineage>
        <taxon>Eukaryota</taxon>
        <taxon>Metazoa</taxon>
        <taxon>Ecdysozoa</taxon>
        <taxon>Nematoda</taxon>
        <taxon>Chromadorea</taxon>
        <taxon>Rhabditida</taxon>
        <taxon>Tylenchina</taxon>
        <taxon>Panagrolaimomorpha</taxon>
        <taxon>Strongyloidoidea</taxon>
        <taxon>Steinernematidae</taxon>
        <taxon>Steinernema</taxon>
    </lineage>
</organism>
<evidence type="ECO:0008006" key="4">
    <source>
        <dbReference type="Google" id="ProtNLM"/>
    </source>
</evidence>
<evidence type="ECO:0000313" key="2">
    <source>
        <dbReference type="EMBL" id="TKR95903.1"/>
    </source>
</evidence>
<keyword evidence="3" id="KW-1185">Reference proteome</keyword>
<dbReference type="STRING" id="34508.A0A4U5PHI4"/>
<comment type="similarity">
    <text evidence="1">Belongs to the FAM32 family.</text>
</comment>
<dbReference type="AlphaFoldDB" id="A0A4U5PHI4"/>
<dbReference type="InterPro" id="IPR013865">
    <property type="entry name" value="FAM32A"/>
</dbReference>
<gene>
    <name evidence="2" type="ORF">L596_010008</name>
</gene>
<evidence type="ECO:0000313" key="3">
    <source>
        <dbReference type="Proteomes" id="UP000298663"/>
    </source>
</evidence>
<sequence>MSAKDEVIKGSLKLKKNNGSILKKKKKKPETVDLRTMDISIKKEEARTLTKTELAFQKRQKESAVERLSKKAAVSHKERVDEFNKKMGELTEFYDIPKVSWTK</sequence>
<dbReference type="OrthoDB" id="205403at2759"/>
<dbReference type="PANTHER" id="PTHR13282">
    <property type="entry name" value="PROTEIN FAM32A"/>
    <property type="match status" value="1"/>
</dbReference>
<dbReference type="GO" id="GO:0005730">
    <property type="term" value="C:nucleolus"/>
    <property type="evidence" value="ECO:0007669"/>
    <property type="project" value="TreeGrafter"/>
</dbReference>
<reference evidence="2 3" key="1">
    <citation type="journal article" date="2015" name="Genome Biol.">
        <title>Comparative genomics of Steinernema reveals deeply conserved gene regulatory networks.</title>
        <authorList>
            <person name="Dillman A.R."/>
            <person name="Macchietto M."/>
            <person name="Porter C.F."/>
            <person name="Rogers A."/>
            <person name="Williams B."/>
            <person name="Antoshechkin I."/>
            <person name="Lee M.M."/>
            <person name="Goodwin Z."/>
            <person name="Lu X."/>
            <person name="Lewis E.E."/>
            <person name="Goodrich-Blair H."/>
            <person name="Stock S.P."/>
            <person name="Adams B.J."/>
            <person name="Sternberg P.W."/>
            <person name="Mortazavi A."/>
        </authorList>
    </citation>
    <scope>NUCLEOTIDE SEQUENCE [LARGE SCALE GENOMIC DNA]</scope>
    <source>
        <strain evidence="2 3">ALL</strain>
    </source>
</reference>